<gene>
    <name evidence="1" type="ORF">P0Y48_09630</name>
</gene>
<organism evidence="1 2">
    <name type="scientific">Candidatus Microbacterium phytovorans</name>
    <dbReference type="NCBI Taxonomy" id="3121374"/>
    <lineage>
        <taxon>Bacteria</taxon>
        <taxon>Bacillati</taxon>
        <taxon>Actinomycetota</taxon>
        <taxon>Actinomycetes</taxon>
        <taxon>Micrococcales</taxon>
        <taxon>Microbacteriaceae</taxon>
        <taxon>Microbacterium</taxon>
    </lineage>
</organism>
<name>A0AAJ6B359_9MICO</name>
<sequence length="149" mass="16172">MPNVDGPTDPEASEDQKQAIDVALQEAAGPDASCVFALYAGYLHEDDHGRRDGFDEPAGTWHIGRLNYVLFSGRLSEAGFAGVDQRWGSGVPFVPGRRRPFVELSDLWTADRSIVLASTADTAVTVVAGPESLAERLLSIPLLRAHVWR</sequence>
<proteinExistence type="predicted"/>
<protein>
    <submittedName>
        <fullName evidence="1">Uncharacterized protein</fullName>
    </submittedName>
</protein>
<accession>A0AAJ6B359</accession>
<reference evidence="1" key="1">
    <citation type="submission" date="2023-03" db="EMBL/GenBank/DDBJ databases">
        <title>Andean soil-derived lignocellulolytic bacterial consortium as a source of novel taxa and putative plastic-active enzymes.</title>
        <authorList>
            <person name="Diaz-Garcia L."/>
            <person name="Chuvochina M."/>
            <person name="Feuerriegel G."/>
            <person name="Bunk B."/>
            <person name="Sproer C."/>
            <person name="Streit W.R."/>
            <person name="Rodriguez L.M."/>
            <person name="Overmann J."/>
            <person name="Jimenez D.J."/>
        </authorList>
    </citation>
    <scope>NUCLEOTIDE SEQUENCE</scope>
    <source>
        <strain evidence="1">MAG 4610</strain>
    </source>
</reference>
<evidence type="ECO:0000313" key="2">
    <source>
        <dbReference type="Proteomes" id="UP001213972"/>
    </source>
</evidence>
<evidence type="ECO:0000313" key="1">
    <source>
        <dbReference type="EMBL" id="WEK12727.1"/>
    </source>
</evidence>
<dbReference type="Proteomes" id="UP001213972">
    <property type="component" value="Chromosome"/>
</dbReference>
<dbReference type="AlphaFoldDB" id="A0AAJ6B359"/>
<dbReference type="EMBL" id="CP119321">
    <property type="protein sequence ID" value="WEK12727.1"/>
    <property type="molecule type" value="Genomic_DNA"/>
</dbReference>